<feature type="region of interest" description="Disordered" evidence="1">
    <location>
        <begin position="321"/>
        <end position="345"/>
    </location>
</feature>
<reference evidence="2" key="1">
    <citation type="submission" date="2021-04" db="EMBL/GenBank/DDBJ databases">
        <title>Dactylosporangium aurantiacum NRRL B-8018 full assembly.</title>
        <authorList>
            <person name="Hartkoorn R.C."/>
            <person name="Beaudoing E."/>
            <person name="Hot D."/>
        </authorList>
    </citation>
    <scope>NUCLEOTIDE SEQUENCE</scope>
    <source>
        <strain evidence="2">NRRL B-8018</strain>
    </source>
</reference>
<accession>A0A9Q9IFL8</accession>
<dbReference type="Pfam" id="PF13830">
    <property type="entry name" value="DUF4192"/>
    <property type="match status" value="1"/>
</dbReference>
<feature type="compositionally biased region" description="Basic residues" evidence="1">
    <location>
        <begin position="335"/>
        <end position="345"/>
    </location>
</feature>
<protein>
    <submittedName>
        <fullName evidence="2">DUF4192 domain-containing protein</fullName>
    </submittedName>
</protein>
<dbReference type="KEGG" id="daur:Daura_00565"/>
<keyword evidence="3" id="KW-1185">Reference proteome</keyword>
<evidence type="ECO:0000256" key="1">
    <source>
        <dbReference type="SAM" id="MobiDB-lite"/>
    </source>
</evidence>
<dbReference type="InterPro" id="IPR025447">
    <property type="entry name" value="DUF4192"/>
</dbReference>
<evidence type="ECO:0000313" key="2">
    <source>
        <dbReference type="EMBL" id="UWZ54826.1"/>
    </source>
</evidence>
<evidence type="ECO:0000313" key="3">
    <source>
        <dbReference type="Proteomes" id="UP001058003"/>
    </source>
</evidence>
<gene>
    <name evidence="2" type="ORF">Daura_00565</name>
</gene>
<dbReference type="OrthoDB" id="3264463at2"/>
<organism evidence="2 3">
    <name type="scientific">Dactylosporangium aurantiacum</name>
    <dbReference type="NCBI Taxonomy" id="35754"/>
    <lineage>
        <taxon>Bacteria</taxon>
        <taxon>Bacillati</taxon>
        <taxon>Actinomycetota</taxon>
        <taxon>Actinomycetes</taxon>
        <taxon>Micromonosporales</taxon>
        <taxon>Micromonosporaceae</taxon>
        <taxon>Dactylosporangium</taxon>
    </lineage>
</organism>
<proteinExistence type="predicted"/>
<dbReference type="AlphaFoldDB" id="A0A9Q9IFL8"/>
<dbReference type="Proteomes" id="UP001058003">
    <property type="component" value="Chromosome"/>
</dbReference>
<name>A0A9Q9IFL8_9ACTN</name>
<dbReference type="RefSeq" id="WP_033359838.1">
    <property type="nucleotide sequence ID" value="NZ_CP073767.1"/>
</dbReference>
<sequence>MTTATSTTALPRLRLRTPDDILAGTPYLFGFHPSDSLVALGMRGCQLRFHMRDDLPDPAEDLDVLADSYAAMFQRQHVDQVVLIGYGPPGRVEPLLHATTAGMRRRGIVVREMLWAHDGRYRSLVCDSAACCPAEGMPYDVTVSAVAATATLIGMVALPDRAALVDSLAAPTGAALEVAERAARHAQTRLAGSAASPAAGVAALDGALRRTRDGDRLSDEEVAWAAFLVHNLRLRDAAWMRIDRDGEPGLELHERLWSDVLRRCVPAFAAPAAMLVAYAAWRSGNGVRARIALDRALDADPGYRAAKLMGEILDRGLSPQALPPIVRPDPSAAPARRRVARRRRR</sequence>
<dbReference type="EMBL" id="CP073767">
    <property type="protein sequence ID" value="UWZ54826.1"/>
    <property type="molecule type" value="Genomic_DNA"/>
</dbReference>